<comment type="caution">
    <text evidence="13">The sequence shown here is derived from an EMBL/GenBank/DDBJ whole genome shotgun (WGS) entry which is preliminary data.</text>
</comment>
<dbReference type="Pfam" id="PF06747">
    <property type="entry name" value="CHCH"/>
    <property type="match status" value="1"/>
</dbReference>
<comment type="function">
    <text evidence="1 10">Accessory subunit of the mitochondrial membrane respiratory chain NADH dehydrogenase (Complex I), that is believed not to be involved in catalysis. Complex I functions in the transfer of electrons from NADH to the respiratory chain. The immediate electron acceptor for the enzyme is believed to be ubiquinone.</text>
</comment>
<evidence type="ECO:0000313" key="13">
    <source>
        <dbReference type="EMBL" id="CAE1318489.1"/>
    </source>
</evidence>
<protein>
    <recommendedName>
        <fullName evidence="3 10">NADH dehydrogenase [ubiquinone] 1 alpha subcomplex subunit 8</fullName>
    </recommendedName>
</protein>
<evidence type="ECO:0000313" key="14">
    <source>
        <dbReference type="Proteomes" id="UP000597762"/>
    </source>
</evidence>
<accession>A0A812E6E4</accession>
<keyword evidence="4 10" id="KW-0813">Transport</keyword>
<dbReference type="AlphaFoldDB" id="A0A812E6E4"/>
<dbReference type="PIRSF" id="PIRSF017016">
    <property type="entry name" value="NDUA8"/>
    <property type="match status" value="1"/>
</dbReference>
<evidence type="ECO:0000256" key="1">
    <source>
        <dbReference type="ARBA" id="ARBA00003195"/>
    </source>
</evidence>
<keyword evidence="8 10" id="KW-0496">Mitochondrion</keyword>
<keyword evidence="9" id="KW-1015">Disulfide bond</keyword>
<evidence type="ECO:0000256" key="9">
    <source>
        <dbReference type="ARBA" id="ARBA00023157"/>
    </source>
</evidence>
<dbReference type="InterPro" id="IPR010625">
    <property type="entry name" value="CHCH"/>
</dbReference>
<dbReference type="PANTHER" id="PTHR13344">
    <property type="entry name" value="NADH-UBIQUINONE OXIDOREDUCTASE"/>
    <property type="match status" value="1"/>
</dbReference>
<sequence>MPITNEEWLPSYEELTVPELDLTSSVLRAGAHYFGKYCDNQCKEFMLCKEETNDPRRCLNEGKEVTRCGFEIFGKIKAKCFEEFQQYWHCIDHSGHDMNFRKCRKQQAIFDECAKEKLGIERPYVGYFSKVRVHHTDRPKYELPPHQLPDALPPPPDFSKTPKTEIID</sequence>
<dbReference type="EMBL" id="CAHIKZ030005039">
    <property type="protein sequence ID" value="CAE1318489.1"/>
    <property type="molecule type" value="Genomic_DNA"/>
</dbReference>
<evidence type="ECO:0000256" key="5">
    <source>
        <dbReference type="ARBA" id="ARBA00022660"/>
    </source>
</evidence>
<evidence type="ECO:0000256" key="7">
    <source>
        <dbReference type="ARBA" id="ARBA00022982"/>
    </source>
</evidence>
<dbReference type="PANTHER" id="PTHR13344:SF0">
    <property type="entry name" value="NADH DEHYDROGENASE [UBIQUINONE] 1 ALPHA SUBCOMPLEX SUBUNIT 8"/>
    <property type="match status" value="1"/>
</dbReference>
<evidence type="ECO:0000256" key="8">
    <source>
        <dbReference type="ARBA" id="ARBA00023128"/>
    </source>
</evidence>
<feature type="region of interest" description="Disordered" evidence="11">
    <location>
        <begin position="139"/>
        <end position="168"/>
    </location>
</feature>
<dbReference type="InterPro" id="IPR016680">
    <property type="entry name" value="NDUFA8"/>
</dbReference>
<evidence type="ECO:0000256" key="10">
    <source>
        <dbReference type="PIRNR" id="PIRNR017016"/>
    </source>
</evidence>
<reference evidence="13" key="1">
    <citation type="submission" date="2021-01" db="EMBL/GenBank/DDBJ databases">
        <authorList>
            <person name="Li R."/>
            <person name="Bekaert M."/>
        </authorList>
    </citation>
    <scope>NUCLEOTIDE SEQUENCE</scope>
    <source>
        <strain evidence="13">Farmed</strain>
    </source>
</reference>
<organism evidence="13 14">
    <name type="scientific">Acanthosepion pharaonis</name>
    <name type="common">Pharaoh cuttlefish</name>
    <name type="synonym">Sepia pharaonis</name>
    <dbReference type="NCBI Taxonomy" id="158019"/>
    <lineage>
        <taxon>Eukaryota</taxon>
        <taxon>Metazoa</taxon>
        <taxon>Spiralia</taxon>
        <taxon>Lophotrochozoa</taxon>
        <taxon>Mollusca</taxon>
        <taxon>Cephalopoda</taxon>
        <taxon>Coleoidea</taxon>
        <taxon>Decapodiformes</taxon>
        <taxon>Sepiida</taxon>
        <taxon>Sepiina</taxon>
        <taxon>Sepiidae</taxon>
        <taxon>Acanthosepion</taxon>
    </lineage>
</organism>
<dbReference type="GO" id="GO:0006120">
    <property type="term" value="P:mitochondrial electron transport, NADH to ubiquinone"/>
    <property type="evidence" value="ECO:0007669"/>
    <property type="project" value="InterPro"/>
</dbReference>
<keyword evidence="10" id="KW-0472">Membrane</keyword>
<comment type="similarity">
    <text evidence="2 10">Belongs to the complex I NDUFA8 subunit family.</text>
</comment>
<keyword evidence="14" id="KW-1185">Reference proteome</keyword>
<evidence type="ECO:0000256" key="3">
    <source>
        <dbReference type="ARBA" id="ARBA00016384"/>
    </source>
</evidence>
<comment type="subcellular location">
    <subcellularLocation>
        <location evidence="10">Mitochondrion inner membrane</location>
    </subcellularLocation>
</comment>
<keyword evidence="10" id="KW-0999">Mitochondrion inner membrane</keyword>
<evidence type="ECO:0000256" key="6">
    <source>
        <dbReference type="ARBA" id="ARBA00022737"/>
    </source>
</evidence>
<feature type="domain" description="CHCH" evidence="12">
    <location>
        <begin position="80"/>
        <end position="115"/>
    </location>
</feature>
<gene>
    <name evidence="13" type="ORF">SPHA_68965</name>
</gene>
<dbReference type="GO" id="GO:0005743">
    <property type="term" value="C:mitochondrial inner membrane"/>
    <property type="evidence" value="ECO:0007669"/>
    <property type="project" value="UniProtKB-SubCell"/>
</dbReference>
<evidence type="ECO:0000259" key="12">
    <source>
        <dbReference type="Pfam" id="PF06747"/>
    </source>
</evidence>
<keyword evidence="6" id="KW-0677">Repeat</keyword>
<name>A0A812E6E4_ACAPH</name>
<dbReference type="PROSITE" id="PS51808">
    <property type="entry name" value="CHCH"/>
    <property type="match status" value="1"/>
</dbReference>
<dbReference type="Proteomes" id="UP000597762">
    <property type="component" value="Unassembled WGS sequence"/>
</dbReference>
<proteinExistence type="inferred from homology"/>
<dbReference type="OrthoDB" id="276296at2759"/>
<keyword evidence="5 10" id="KW-0679">Respiratory chain</keyword>
<evidence type="ECO:0000256" key="11">
    <source>
        <dbReference type="SAM" id="MobiDB-lite"/>
    </source>
</evidence>
<evidence type="ECO:0000256" key="2">
    <source>
        <dbReference type="ARBA" id="ARBA00010705"/>
    </source>
</evidence>
<evidence type="ECO:0000256" key="4">
    <source>
        <dbReference type="ARBA" id="ARBA00022448"/>
    </source>
</evidence>
<keyword evidence="7 10" id="KW-0249">Electron transport</keyword>